<dbReference type="OrthoDB" id="8772239at2"/>
<sequence>MIPINLFSHPPKEMNMKIRGALTSILLLSAAIAHAGPNLVTNGDFENTADYSMWTLTSPGGGQQAFGTDVTASPLADANNHVFGDLNTTQLGFLSQTIATIAGATYQLTFDLQRWTTDPQFNPDNEAQVKFGGVTVFDETNLTGDWLTKTITVTALTNSTVLAFGNFNNDPIYWNQLDNISLEFLRGPGDPGTPGVPEPASLALLAGGLAALGMSRRRSFRS</sequence>
<dbReference type="Gene3D" id="2.60.120.260">
    <property type="entry name" value="Galactose-binding domain-like"/>
    <property type="match status" value="1"/>
</dbReference>
<feature type="chain" id="PRO_5026862519" evidence="1">
    <location>
        <begin position="36"/>
        <end position="222"/>
    </location>
</feature>
<organism evidence="3 4">
    <name type="scientific">Massilia eburnea</name>
    <dbReference type="NCBI Taxonomy" id="1776165"/>
    <lineage>
        <taxon>Bacteria</taxon>
        <taxon>Pseudomonadati</taxon>
        <taxon>Pseudomonadota</taxon>
        <taxon>Betaproteobacteria</taxon>
        <taxon>Burkholderiales</taxon>
        <taxon>Oxalobacteraceae</taxon>
        <taxon>Telluria group</taxon>
        <taxon>Massilia</taxon>
    </lineage>
</organism>
<dbReference type="NCBIfam" id="TIGR02595">
    <property type="entry name" value="PEP_CTERM"/>
    <property type="match status" value="1"/>
</dbReference>
<comment type="caution">
    <text evidence="3">The sequence shown here is derived from an EMBL/GenBank/DDBJ whole genome shotgun (WGS) entry which is preliminary data.</text>
</comment>
<evidence type="ECO:0000313" key="4">
    <source>
        <dbReference type="Proteomes" id="UP000472320"/>
    </source>
</evidence>
<evidence type="ECO:0000256" key="1">
    <source>
        <dbReference type="SAM" id="SignalP"/>
    </source>
</evidence>
<evidence type="ECO:0000313" key="3">
    <source>
        <dbReference type="EMBL" id="MTW14027.1"/>
    </source>
</evidence>
<feature type="signal peptide" evidence="1">
    <location>
        <begin position="1"/>
        <end position="35"/>
    </location>
</feature>
<protein>
    <submittedName>
        <fullName evidence="3">DUF642 domain-containing protein</fullName>
    </submittedName>
</protein>
<reference evidence="3 4" key="1">
    <citation type="submission" date="2019-11" db="EMBL/GenBank/DDBJ databases">
        <title>Type strains purchased from KCTC, JCM and DSMZ.</title>
        <authorList>
            <person name="Lu H."/>
        </authorList>
    </citation>
    <scope>NUCLEOTIDE SEQUENCE [LARGE SCALE GENOMIC DNA]</scope>
    <source>
        <strain evidence="3 4">JCM 31587</strain>
    </source>
</reference>
<proteinExistence type="predicted"/>
<keyword evidence="1" id="KW-0732">Signal</keyword>
<dbReference type="Pfam" id="PF07589">
    <property type="entry name" value="PEP-CTERM"/>
    <property type="match status" value="1"/>
</dbReference>
<dbReference type="AlphaFoldDB" id="A0A6L6QQ46"/>
<dbReference type="InterPro" id="IPR013424">
    <property type="entry name" value="Ice-binding_C"/>
</dbReference>
<feature type="domain" description="Ice-binding protein C-terminal" evidence="2">
    <location>
        <begin position="196"/>
        <end position="217"/>
    </location>
</feature>
<dbReference type="EMBL" id="WNKX01000032">
    <property type="protein sequence ID" value="MTW14027.1"/>
    <property type="molecule type" value="Genomic_DNA"/>
</dbReference>
<dbReference type="Proteomes" id="UP000472320">
    <property type="component" value="Unassembled WGS sequence"/>
</dbReference>
<name>A0A6L6QQ46_9BURK</name>
<accession>A0A6L6QQ46</accession>
<keyword evidence="4" id="KW-1185">Reference proteome</keyword>
<evidence type="ECO:0000259" key="2">
    <source>
        <dbReference type="Pfam" id="PF07589"/>
    </source>
</evidence>
<gene>
    <name evidence="3" type="ORF">GM658_25770</name>
</gene>